<dbReference type="Proteomes" id="UP001165082">
    <property type="component" value="Unassembled WGS sequence"/>
</dbReference>
<gene>
    <name evidence="6" type="ORF">TrRE_jg10520</name>
</gene>
<evidence type="ECO:0000256" key="4">
    <source>
        <dbReference type="ARBA" id="ARBA00022840"/>
    </source>
</evidence>
<keyword evidence="3" id="KW-0378">Hydrolase</keyword>
<dbReference type="AlphaFoldDB" id="A0A9W7A7G6"/>
<feature type="compositionally biased region" description="Acidic residues" evidence="5">
    <location>
        <begin position="360"/>
        <end position="372"/>
    </location>
</feature>
<feature type="region of interest" description="Disordered" evidence="5">
    <location>
        <begin position="1"/>
        <end position="29"/>
    </location>
</feature>
<feature type="compositionally biased region" description="Polar residues" evidence="5">
    <location>
        <begin position="165"/>
        <end position="175"/>
    </location>
</feature>
<dbReference type="OrthoDB" id="372624at2759"/>
<feature type="compositionally biased region" description="Low complexity" evidence="5">
    <location>
        <begin position="151"/>
        <end position="164"/>
    </location>
</feature>
<evidence type="ECO:0000313" key="7">
    <source>
        <dbReference type="Proteomes" id="UP001165082"/>
    </source>
</evidence>
<feature type="compositionally biased region" description="Basic residues" evidence="5">
    <location>
        <begin position="1"/>
        <end position="13"/>
    </location>
</feature>
<dbReference type="GO" id="GO:0016887">
    <property type="term" value="F:ATP hydrolysis activity"/>
    <property type="evidence" value="ECO:0007669"/>
    <property type="project" value="TreeGrafter"/>
</dbReference>
<evidence type="ECO:0000256" key="2">
    <source>
        <dbReference type="ARBA" id="ARBA00022741"/>
    </source>
</evidence>
<evidence type="ECO:0000313" key="6">
    <source>
        <dbReference type="EMBL" id="GMH64058.1"/>
    </source>
</evidence>
<accession>A0A9W7A7G6</accession>
<comment type="subcellular location">
    <subcellularLocation>
        <location evidence="1">Nucleus</location>
    </subcellularLocation>
</comment>
<dbReference type="PANTHER" id="PTHR45685">
    <property type="entry name" value="HELICASE SRCAP-RELATED"/>
    <property type="match status" value="1"/>
</dbReference>
<reference evidence="6" key="1">
    <citation type="submission" date="2022-07" db="EMBL/GenBank/DDBJ databases">
        <title>Genome analysis of Parmales, a sister group of diatoms, reveals the evolutionary specialization of diatoms from phago-mixotrophs to photoautotrophs.</title>
        <authorList>
            <person name="Ban H."/>
            <person name="Sato S."/>
            <person name="Yoshikawa S."/>
            <person name="Kazumasa Y."/>
            <person name="Nakamura Y."/>
            <person name="Ichinomiya M."/>
            <person name="Saitoh K."/>
            <person name="Sato N."/>
            <person name="Blanc-Mathieu R."/>
            <person name="Endo H."/>
            <person name="Kuwata A."/>
            <person name="Ogata H."/>
        </authorList>
    </citation>
    <scope>NUCLEOTIDE SEQUENCE</scope>
</reference>
<feature type="non-terminal residue" evidence="6">
    <location>
        <position position="372"/>
    </location>
</feature>
<dbReference type="InterPro" id="IPR050520">
    <property type="entry name" value="INO80/SWR1_helicase"/>
</dbReference>
<dbReference type="EMBL" id="BRXZ01002525">
    <property type="protein sequence ID" value="GMH64058.1"/>
    <property type="molecule type" value="Genomic_DNA"/>
</dbReference>
<dbReference type="GO" id="GO:0003677">
    <property type="term" value="F:DNA binding"/>
    <property type="evidence" value="ECO:0007669"/>
    <property type="project" value="UniProtKB-KW"/>
</dbReference>
<evidence type="ECO:0000256" key="1">
    <source>
        <dbReference type="ARBA" id="ARBA00004123"/>
    </source>
</evidence>
<keyword evidence="2" id="KW-0547">Nucleotide-binding</keyword>
<keyword evidence="3" id="KW-0347">Helicase</keyword>
<dbReference type="GO" id="GO:0005524">
    <property type="term" value="F:ATP binding"/>
    <property type="evidence" value="ECO:0007669"/>
    <property type="project" value="UniProtKB-KW"/>
</dbReference>
<dbReference type="PANTHER" id="PTHR45685:SF1">
    <property type="entry name" value="HELICASE SRCAP"/>
    <property type="match status" value="1"/>
</dbReference>
<dbReference type="GO" id="GO:0000812">
    <property type="term" value="C:Swr1 complex"/>
    <property type="evidence" value="ECO:0007669"/>
    <property type="project" value="TreeGrafter"/>
</dbReference>
<feature type="region of interest" description="Disordered" evidence="5">
    <location>
        <begin position="141"/>
        <end position="197"/>
    </location>
</feature>
<dbReference type="GO" id="GO:0004386">
    <property type="term" value="F:helicase activity"/>
    <property type="evidence" value="ECO:0007669"/>
    <property type="project" value="UniProtKB-KW"/>
</dbReference>
<feature type="compositionally biased region" description="Acidic residues" evidence="5">
    <location>
        <begin position="329"/>
        <end position="352"/>
    </location>
</feature>
<evidence type="ECO:0000256" key="3">
    <source>
        <dbReference type="ARBA" id="ARBA00022806"/>
    </source>
</evidence>
<keyword evidence="7" id="KW-1185">Reference proteome</keyword>
<comment type="caution">
    <text evidence="6">The sequence shown here is derived from an EMBL/GenBank/DDBJ whole genome shotgun (WGS) entry which is preliminary data.</text>
</comment>
<feature type="region of interest" description="Disordered" evidence="5">
    <location>
        <begin position="329"/>
        <end position="372"/>
    </location>
</feature>
<organism evidence="6 7">
    <name type="scientific">Triparma retinervis</name>
    <dbReference type="NCBI Taxonomy" id="2557542"/>
    <lineage>
        <taxon>Eukaryota</taxon>
        <taxon>Sar</taxon>
        <taxon>Stramenopiles</taxon>
        <taxon>Ochrophyta</taxon>
        <taxon>Bolidophyceae</taxon>
        <taxon>Parmales</taxon>
        <taxon>Triparmaceae</taxon>
        <taxon>Triparma</taxon>
    </lineage>
</organism>
<name>A0A9W7A7G6_9STRA</name>
<proteinExistence type="predicted"/>
<protein>
    <submittedName>
        <fullName evidence="6">Uncharacterized protein</fullName>
    </submittedName>
</protein>
<evidence type="ECO:0000256" key="5">
    <source>
        <dbReference type="SAM" id="MobiDB-lite"/>
    </source>
</evidence>
<dbReference type="GO" id="GO:0042393">
    <property type="term" value="F:histone binding"/>
    <property type="evidence" value="ECO:0007669"/>
    <property type="project" value="TreeGrafter"/>
</dbReference>
<dbReference type="GO" id="GO:0006338">
    <property type="term" value="P:chromatin remodeling"/>
    <property type="evidence" value="ECO:0007669"/>
    <property type="project" value="TreeGrafter"/>
</dbReference>
<sequence length="372" mass="41243">MPPKSKGRGRGRGRGYATASSSTRQPGTVLLSSGKVVTAQQKAKEEEKRLKEYVSTRTWPQLVERTEDIQERLTELKNGISGPSIGLASAGTTSQDSLAAFESSLLSRASTLRSSPLPPPKMEDYNMDLKMQDLNNIMTPGTKRRVSIGGNNDNVNPLVVPPRNLSDSLSATGSARSGGKPSPTPQSSHSPPSTPSAEIVPILFHQNKSLRARRKASAEQARVRTLARKISRGVHNYWAKIERVVGYKQKKEAEENRRRDMDKHLVYLVKQTEKYGEKLVSGMKGDRVGSVMTVEEVLLDFEEASSGGLDGAYKRRGKRVDYKRMKLEEEEIYGESTADEGSEGEEDEEWEGGEVKDDEREIEMDQVEMGEE</sequence>
<keyword evidence="4" id="KW-0067">ATP-binding</keyword>